<dbReference type="InterPro" id="IPR050430">
    <property type="entry name" value="Peptidase_S1"/>
</dbReference>
<dbReference type="PROSITE" id="PS50240">
    <property type="entry name" value="TRYPSIN_DOM"/>
    <property type="match status" value="1"/>
</dbReference>
<dbReference type="InterPro" id="IPR018114">
    <property type="entry name" value="TRYPSIN_HIS"/>
</dbReference>
<dbReference type="OrthoDB" id="165530at2759"/>
<dbReference type="SUPFAM" id="SSF50494">
    <property type="entry name" value="Trypsin-like serine proteases"/>
    <property type="match status" value="1"/>
</dbReference>
<dbReference type="PANTHER" id="PTHR24276:SF98">
    <property type="entry name" value="FI18310P1-RELATED"/>
    <property type="match status" value="1"/>
</dbReference>
<reference evidence="9 10" key="1">
    <citation type="submission" date="2019-03" db="EMBL/GenBank/DDBJ databases">
        <authorList>
            <person name="Gaulin E."/>
            <person name="Dumas B."/>
        </authorList>
    </citation>
    <scope>NUCLEOTIDE SEQUENCE [LARGE SCALE GENOMIC DNA]</scope>
    <source>
        <strain evidence="9">CBS 568.67</strain>
    </source>
</reference>
<keyword evidence="6" id="KW-0720">Serine protease</keyword>
<keyword evidence="3" id="KW-0843">Virulence</keyword>
<evidence type="ECO:0000256" key="2">
    <source>
        <dbReference type="ARBA" id="ARBA00022729"/>
    </source>
</evidence>
<evidence type="ECO:0000256" key="6">
    <source>
        <dbReference type="RuleBase" id="RU363034"/>
    </source>
</evidence>
<dbReference type="Proteomes" id="UP000332933">
    <property type="component" value="Unassembled WGS sequence"/>
</dbReference>
<dbReference type="InterPro" id="IPR001254">
    <property type="entry name" value="Trypsin_dom"/>
</dbReference>
<gene>
    <name evidence="9" type="primary">Aste57867_6252</name>
    <name evidence="8" type="ORF">As57867_006238</name>
    <name evidence="9" type="ORF">ASTE57867_6252</name>
</gene>
<dbReference type="InterPro" id="IPR033116">
    <property type="entry name" value="TRYPSIN_SER"/>
</dbReference>
<reference evidence="8" key="2">
    <citation type="submission" date="2019-06" db="EMBL/GenBank/DDBJ databases">
        <title>Genomics analysis of Aphanomyces spp. identifies a new class of oomycete effector associated with host adaptation.</title>
        <authorList>
            <person name="Gaulin E."/>
        </authorList>
    </citation>
    <scope>NUCLEOTIDE SEQUENCE</scope>
    <source>
        <strain evidence="8">CBS 578.67</strain>
    </source>
</reference>
<keyword evidence="10" id="KW-1185">Reference proteome</keyword>
<dbReference type="Gene3D" id="2.40.10.10">
    <property type="entry name" value="Trypsin-like serine proteases"/>
    <property type="match status" value="1"/>
</dbReference>
<dbReference type="PRINTS" id="PR00722">
    <property type="entry name" value="CHYMOTRYPSIN"/>
</dbReference>
<dbReference type="CDD" id="cd00190">
    <property type="entry name" value="Tryp_SPc"/>
    <property type="match status" value="1"/>
</dbReference>
<dbReference type="EMBL" id="VJMH01002456">
    <property type="protein sequence ID" value="KAF0708698.1"/>
    <property type="molecule type" value="Genomic_DNA"/>
</dbReference>
<comment type="similarity">
    <text evidence="1">Belongs to the peptidase S1 family.</text>
</comment>
<protein>
    <submittedName>
        <fullName evidence="9">Aste57867_6252 protein</fullName>
    </submittedName>
</protein>
<keyword evidence="4" id="KW-1015">Disulfide bond</keyword>
<evidence type="ECO:0000256" key="5">
    <source>
        <dbReference type="ARBA" id="ARBA00023180"/>
    </source>
</evidence>
<keyword evidence="2" id="KW-0732">Signal</keyword>
<dbReference type="PROSITE" id="PS00135">
    <property type="entry name" value="TRYPSIN_SER"/>
    <property type="match status" value="1"/>
</dbReference>
<dbReference type="InterPro" id="IPR009003">
    <property type="entry name" value="Peptidase_S1_PA"/>
</dbReference>
<proteinExistence type="inferred from homology"/>
<dbReference type="FunFam" id="2.40.10.10:FF:000002">
    <property type="entry name" value="Transmembrane protease serine"/>
    <property type="match status" value="1"/>
</dbReference>
<evidence type="ECO:0000313" key="10">
    <source>
        <dbReference type="Proteomes" id="UP000332933"/>
    </source>
</evidence>
<dbReference type="PROSITE" id="PS00134">
    <property type="entry name" value="TRYPSIN_HIS"/>
    <property type="match status" value="1"/>
</dbReference>
<dbReference type="GO" id="GO:0006508">
    <property type="term" value="P:proteolysis"/>
    <property type="evidence" value="ECO:0007669"/>
    <property type="project" value="UniProtKB-KW"/>
</dbReference>
<accession>A0A485KHI5</accession>
<dbReference type="Pfam" id="PF00089">
    <property type="entry name" value="Trypsin"/>
    <property type="match status" value="1"/>
</dbReference>
<evidence type="ECO:0000256" key="3">
    <source>
        <dbReference type="ARBA" id="ARBA00023026"/>
    </source>
</evidence>
<dbReference type="InterPro" id="IPR043504">
    <property type="entry name" value="Peptidase_S1_PA_chymotrypsin"/>
</dbReference>
<keyword evidence="6" id="KW-0378">Hydrolase</keyword>
<dbReference type="PANTHER" id="PTHR24276">
    <property type="entry name" value="POLYSERASE-RELATED"/>
    <property type="match status" value="1"/>
</dbReference>
<dbReference type="AlphaFoldDB" id="A0A485KHI5"/>
<dbReference type="GO" id="GO:0004252">
    <property type="term" value="F:serine-type endopeptidase activity"/>
    <property type="evidence" value="ECO:0007669"/>
    <property type="project" value="InterPro"/>
</dbReference>
<name>A0A485KHI5_9STRA</name>
<dbReference type="SMART" id="SM00020">
    <property type="entry name" value="Tryp_SPc"/>
    <property type="match status" value="1"/>
</dbReference>
<evidence type="ECO:0000256" key="1">
    <source>
        <dbReference type="ARBA" id="ARBA00007664"/>
    </source>
</evidence>
<evidence type="ECO:0000313" key="8">
    <source>
        <dbReference type="EMBL" id="KAF0708698.1"/>
    </source>
</evidence>
<evidence type="ECO:0000256" key="4">
    <source>
        <dbReference type="ARBA" id="ARBA00023157"/>
    </source>
</evidence>
<evidence type="ECO:0000259" key="7">
    <source>
        <dbReference type="PROSITE" id="PS50240"/>
    </source>
</evidence>
<organism evidence="9 10">
    <name type="scientific">Aphanomyces stellatus</name>
    <dbReference type="NCBI Taxonomy" id="120398"/>
    <lineage>
        <taxon>Eukaryota</taxon>
        <taxon>Sar</taxon>
        <taxon>Stramenopiles</taxon>
        <taxon>Oomycota</taxon>
        <taxon>Saprolegniomycetes</taxon>
        <taxon>Saprolegniales</taxon>
        <taxon>Verrucalvaceae</taxon>
        <taxon>Aphanomyces</taxon>
    </lineage>
</organism>
<dbReference type="InterPro" id="IPR001314">
    <property type="entry name" value="Peptidase_S1A"/>
</dbReference>
<keyword evidence="6" id="KW-0645">Protease</keyword>
<dbReference type="EMBL" id="CAADRA010002458">
    <property type="protein sequence ID" value="VFT83251.1"/>
    <property type="molecule type" value="Genomic_DNA"/>
</dbReference>
<sequence>MRPFAMSIVLGLSTAAMHNQARIMGGHEATVGQHLYVASLRQTPALQAQCGGSLIAPTIVLTAAHCLGHNLTVASVGSHFIQGVTDGEHIPIVREIQHPQYDNTSHAYDVAVLVLDRPSIFPPAQLSFATVVPNMTLTVRGWGRIARSQDAAFSYELLEVNVQAVANAECASHLRGVSIERTMLCAGGDPGRDACQGDSGGPLTLAGTDTVVGVVSFGRSCGQKNIPGVYARLSFARKFLQPFLDASNPKVRSKRPRVVEKLAQPHDAARDTIVFSE</sequence>
<keyword evidence="5" id="KW-0325">Glycoprotein</keyword>
<evidence type="ECO:0000313" key="9">
    <source>
        <dbReference type="EMBL" id="VFT83251.1"/>
    </source>
</evidence>
<feature type="domain" description="Peptidase S1" evidence="7">
    <location>
        <begin position="23"/>
        <end position="252"/>
    </location>
</feature>